<accession>A0A6J6N0E6</accession>
<dbReference type="PROSITE" id="PS00691">
    <property type="entry name" value="DNA_PHOTOLYASES_1_2"/>
    <property type="match status" value="1"/>
</dbReference>
<dbReference type="GO" id="GO:0006139">
    <property type="term" value="P:nucleobase-containing compound metabolic process"/>
    <property type="evidence" value="ECO:0007669"/>
    <property type="project" value="UniProtKB-ARBA"/>
</dbReference>
<dbReference type="InterPro" id="IPR002081">
    <property type="entry name" value="Cryptochrome/DNA_photolyase_1"/>
</dbReference>
<evidence type="ECO:0000256" key="4">
    <source>
        <dbReference type="ARBA" id="ARBA00022991"/>
    </source>
</evidence>
<dbReference type="GO" id="GO:0006950">
    <property type="term" value="P:response to stress"/>
    <property type="evidence" value="ECO:0007669"/>
    <property type="project" value="UniProtKB-ARBA"/>
</dbReference>
<dbReference type="AlphaFoldDB" id="A0A6J6N0E6"/>
<dbReference type="InterPro" id="IPR036155">
    <property type="entry name" value="Crypto/Photolyase_N_sf"/>
</dbReference>
<feature type="domain" description="Photolyase/cryptochrome alpha/beta" evidence="5">
    <location>
        <begin position="18"/>
        <end position="131"/>
    </location>
</feature>
<protein>
    <submittedName>
        <fullName evidence="6">Unannotated protein</fullName>
    </submittedName>
</protein>
<keyword evidence="4" id="KW-0157">Chromophore</keyword>
<dbReference type="SUPFAM" id="SSF48173">
    <property type="entry name" value="Cryptochrome/photolyase FAD-binding domain"/>
    <property type="match status" value="1"/>
</dbReference>
<dbReference type="EMBL" id="CAEZXB010000015">
    <property type="protein sequence ID" value="CAB4678053.1"/>
    <property type="molecule type" value="Genomic_DNA"/>
</dbReference>
<dbReference type="Pfam" id="PF00875">
    <property type="entry name" value="DNA_photolyase"/>
    <property type="match status" value="1"/>
</dbReference>
<dbReference type="GO" id="GO:0003677">
    <property type="term" value="F:DNA binding"/>
    <property type="evidence" value="ECO:0007669"/>
    <property type="project" value="TreeGrafter"/>
</dbReference>
<dbReference type="GO" id="GO:0003904">
    <property type="term" value="F:deoxyribodipyrimidine photo-lyase activity"/>
    <property type="evidence" value="ECO:0007669"/>
    <property type="project" value="TreeGrafter"/>
</dbReference>
<keyword evidence="2" id="KW-0285">Flavoprotein</keyword>
<organism evidence="6">
    <name type="scientific">freshwater metagenome</name>
    <dbReference type="NCBI Taxonomy" id="449393"/>
    <lineage>
        <taxon>unclassified sequences</taxon>
        <taxon>metagenomes</taxon>
        <taxon>ecological metagenomes</taxon>
    </lineage>
</organism>
<dbReference type="InterPro" id="IPR036134">
    <property type="entry name" value="Crypto/Photolyase_FAD-like_sf"/>
</dbReference>
<evidence type="ECO:0000256" key="2">
    <source>
        <dbReference type="ARBA" id="ARBA00022630"/>
    </source>
</evidence>
<dbReference type="InterPro" id="IPR018394">
    <property type="entry name" value="DNA_photolyase_1_CS_C"/>
</dbReference>
<dbReference type="Gene3D" id="3.40.50.620">
    <property type="entry name" value="HUPs"/>
    <property type="match status" value="1"/>
</dbReference>
<dbReference type="SUPFAM" id="SSF52425">
    <property type="entry name" value="Cryptochrome/photolyase, N-terminal domain"/>
    <property type="match status" value="1"/>
</dbReference>
<evidence type="ECO:0000259" key="5">
    <source>
        <dbReference type="PROSITE" id="PS51645"/>
    </source>
</evidence>
<dbReference type="PRINTS" id="PR00147">
    <property type="entry name" value="DNAPHOTLYASE"/>
</dbReference>
<evidence type="ECO:0000256" key="1">
    <source>
        <dbReference type="ARBA" id="ARBA00001974"/>
    </source>
</evidence>
<dbReference type="PANTHER" id="PTHR11455">
    <property type="entry name" value="CRYPTOCHROME"/>
    <property type="match status" value="1"/>
</dbReference>
<dbReference type="PANTHER" id="PTHR11455:SF9">
    <property type="entry name" value="CRYPTOCHROME CIRCADIAN CLOCK 5 ISOFORM X1"/>
    <property type="match status" value="1"/>
</dbReference>
<comment type="cofactor">
    <cofactor evidence="1">
        <name>FAD</name>
        <dbReference type="ChEBI" id="CHEBI:57692"/>
    </cofactor>
</comment>
<dbReference type="InterPro" id="IPR006050">
    <property type="entry name" value="DNA_photolyase_N"/>
</dbReference>
<evidence type="ECO:0000313" key="6">
    <source>
        <dbReference type="EMBL" id="CAB4678053.1"/>
    </source>
</evidence>
<sequence length="453" mass="52090">MKVRTKVAARRSQAYPYAVAIFWFRRDLRLGDHPALAQAVRGGEVAPVYIRDHSLATSERRSSYLAASLQALDESLGGNLHVYEGDPAEILKKLSAQYGEIFATEEFTPRAFLRHEKLAQAKVTLNQVGSPYAVSPGRVRKSDGTPYRVYTPFYKAWCAVGWRAPAELPTLQKWIAPPSAARKFPKITCEIPVAGELAALDRWRDFYENDLARYDEERNRADLNTTSGLARHLRWGEIHPRTILAELNQTAAHDVFRKEIAWREFYADVLLHEPHTNVNYYKPEFSRMRYNEPGRAFEAWCQGKTGYPFVDAGMRQLNQEGWMHNRLRMVVASFLIKDLHLEWQHGARYFMEKLFDGDVASNSHGWQWTAGTGTDASPYYRVFNPIEQGKRFDPEGLYIKKYVPELAHLSAEEVHEPWLYLDGLSHGYPERIVDHATERHEALARLAELKPRS</sequence>
<dbReference type="GO" id="GO:0071949">
    <property type="term" value="F:FAD binding"/>
    <property type="evidence" value="ECO:0007669"/>
    <property type="project" value="TreeGrafter"/>
</dbReference>
<name>A0A6J6N0E6_9ZZZZ</name>
<keyword evidence="3" id="KW-0274">FAD</keyword>
<dbReference type="PROSITE" id="PS51645">
    <property type="entry name" value="PHR_CRY_ALPHA_BETA"/>
    <property type="match status" value="1"/>
</dbReference>
<proteinExistence type="predicted"/>
<reference evidence="6" key="1">
    <citation type="submission" date="2020-05" db="EMBL/GenBank/DDBJ databases">
        <authorList>
            <person name="Chiriac C."/>
            <person name="Salcher M."/>
            <person name="Ghai R."/>
            <person name="Kavagutti S V."/>
        </authorList>
    </citation>
    <scope>NUCLEOTIDE SEQUENCE</scope>
</reference>
<dbReference type="Gene3D" id="1.25.40.80">
    <property type="match status" value="1"/>
</dbReference>
<dbReference type="GO" id="GO:0009416">
    <property type="term" value="P:response to light stimulus"/>
    <property type="evidence" value="ECO:0007669"/>
    <property type="project" value="TreeGrafter"/>
</dbReference>
<dbReference type="Gene3D" id="1.10.579.10">
    <property type="entry name" value="DNA Cyclobutane Dipyrimidine Photolyase, subunit A, domain 3"/>
    <property type="match status" value="1"/>
</dbReference>
<gene>
    <name evidence="6" type="ORF">UFOPK2342_00931</name>
</gene>
<dbReference type="InterPro" id="IPR014729">
    <property type="entry name" value="Rossmann-like_a/b/a_fold"/>
</dbReference>
<dbReference type="Pfam" id="PF03441">
    <property type="entry name" value="FAD_binding_7"/>
    <property type="match status" value="1"/>
</dbReference>
<evidence type="ECO:0000256" key="3">
    <source>
        <dbReference type="ARBA" id="ARBA00022827"/>
    </source>
</evidence>
<dbReference type="InterPro" id="IPR005101">
    <property type="entry name" value="Cryptochr/Photolyase_FAD-bd"/>
</dbReference>